<evidence type="ECO:0000313" key="2">
    <source>
        <dbReference type="EMBL" id="GAA1157880.1"/>
    </source>
</evidence>
<name>A0ABN1ULM4_9ACTN</name>
<reference evidence="2 3" key="1">
    <citation type="journal article" date="2019" name="Int. J. Syst. Evol. Microbiol.">
        <title>The Global Catalogue of Microorganisms (GCM) 10K type strain sequencing project: providing services to taxonomists for standard genome sequencing and annotation.</title>
        <authorList>
            <consortium name="The Broad Institute Genomics Platform"/>
            <consortium name="The Broad Institute Genome Sequencing Center for Infectious Disease"/>
            <person name="Wu L."/>
            <person name="Ma J."/>
        </authorList>
    </citation>
    <scope>NUCLEOTIDE SEQUENCE [LARGE SCALE GENOMIC DNA]</scope>
    <source>
        <strain evidence="2 3">JCM 11813</strain>
    </source>
</reference>
<protein>
    <submittedName>
        <fullName evidence="2">Uncharacterized protein</fullName>
    </submittedName>
</protein>
<dbReference type="EMBL" id="BAAAJE010000024">
    <property type="protein sequence ID" value="GAA1157880.1"/>
    <property type="molecule type" value="Genomic_DNA"/>
</dbReference>
<accession>A0ABN1ULM4</accession>
<proteinExistence type="predicted"/>
<evidence type="ECO:0000313" key="3">
    <source>
        <dbReference type="Proteomes" id="UP001499979"/>
    </source>
</evidence>
<dbReference type="SUPFAM" id="SSF54637">
    <property type="entry name" value="Thioesterase/thiol ester dehydrase-isomerase"/>
    <property type="match status" value="1"/>
</dbReference>
<sequence>MRPFQQMERVLASDFVAGYVREDITEDEIERQRALYGPFTEAVRDLVDATIRTEVDEHEVRAVQAEVEALTARLRRRQHEGPYGVRFSSDGRAGPGATRSWGCGTPPRRRSSSSATRPGGRGRASTSAPRSRARPAWCTAGSRR</sequence>
<dbReference type="InterPro" id="IPR029069">
    <property type="entry name" value="HotDog_dom_sf"/>
</dbReference>
<keyword evidence="3" id="KW-1185">Reference proteome</keyword>
<feature type="region of interest" description="Disordered" evidence="1">
    <location>
        <begin position="74"/>
        <end position="144"/>
    </location>
</feature>
<comment type="caution">
    <text evidence="2">The sequence shown here is derived from an EMBL/GenBank/DDBJ whole genome shotgun (WGS) entry which is preliminary data.</text>
</comment>
<dbReference type="Proteomes" id="UP001499979">
    <property type="component" value="Unassembled WGS sequence"/>
</dbReference>
<organism evidence="2 3">
    <name type="scientific">Nocardioides aquiterrae</name>
    <dbReference type="NCBI Taxonomy" id="203799"/>
    <lineage>
        <taxon>Bacteria</taxon>
        <taxon>Bacillati</taxon>
        <taxon>Actinomycetota</taxon>
        <taxon>Actinomycetes</taxon>
        <taxon>Propionibacteriales</taxon>
        <taxon>Nocardioidaceae</taxon>
        <taxon>Nocardioides</taxon>
    </lineage>
</organism>
<gene>
    <name evidence="2" type="ORF">GCM10009606_39740</name>
</gene>
<evidence type="ECO:0000256" key="1">
    <source>
        <dbReference type="SAM" id="MobiDB-lite"/>
    </source>
</evidence>
<feature type="compositionally biased region" description="Low complexity" evidence="1">
    <location>
        <begin position="112"/>
        <end position="136"/>
    </location>
</feature>